<keyword evidence="4 7" id="KW-0472">Membrane</keyword>
<accession>A0A6G1S7C4</accession>
<dbReference type="InterPro" id="IPR029673">
    <property type="entry name" value="TMEM179"/>
</dbReference>
<feature type="transmembrane region" description="Helical" evidence="7">
    <location>
        <begin position="54"/>
        <end position="79"/>
    </location>
</feature>
<evidence type="ECO:0000256" key="4">
    <source>
        <dbReference type="ARBA" id="ARBA00023136"/>
    </source>
</evidence>
<dbReference type="PANTHER" id="PTHR31872">
    <property type="entry name" value="TRANSMEMBRANE PROTEIN 179"/>
    <property type="match status" value="1"/>
</dbReference>
<evidence type="ECO:0000256" key="1">
    <source>
        <dbReference type="ARBA" id="ARBA00004141"/>
    </source>
</evidence>
<feature type="region of interest" description="Disordered" evidence="6">
    <location>
        <begin position="206"/>
        <end position="225"/>
    </location>
</feature>
<evidence type="ECO:0000256" key="5">
    <source>
        <dbReference type="ARBA" id="ARBA00093776"/>
    </source>
</evidence>
<evidence type="ECO:0000256" key="7">
    <source>
        <dbReference type="SAM" id="Phobius"/>
    </source>
</evidence>
<dbReference type="PANTHER" id="PTHR31872:SF4">
    <property type="entry name" value="TRANSMEMBRANE PROTEIN 179"/>
    <property type="match status" value="1"/>
</dbReference>
<feature type="transmembrane region" description="Helical" evidence="7">
    <location>
        <begin position="166"/>
        <end position="189"/>
    </location>
</feature>
<dbReference type="EMBL" id="GGYP01001498">
    <property type="protein sequence ID" value="MDE46269.1"/>
    <property type="molecule type" value="Transcribed_RNA"/>
</dbReference>
<feature type="transmembrane region" description="Helical" evidence="7">
    <location>
        <begin position="100"/>
        <end position="121"/>
    </location>
</feature>
<dbReference type="InterPro" id="IPR059010">
    <property type="entry name" value="TMEM179-179B"/>
</dbReference>
<dbReference type="Pfam" id="PF26158">
    <property type="entry name" value="Claudin_TMEM179-179B"/>
    <property type="match status" value="1"/>
</dbReference>
<evidence type="ECO:0000256" key="6">
    <source>
        <dbReference type="SAM" id="MobiDB-lite"/>
    </source>
</evidence>
<comment type="similarity">
    <text evidence="5">Belongs to the TMEM179 family.</text>
</comment>
<keyword evidence="3 7" id="KW-1133">Transmembrane helix</keyword>
<evidence type="ECO:0000256" key="3">
    <source>
        <dbReference type="ARBA" id="ARBA00022989"/>
    </source>
</evidence>
<evidence type="ECO:0000313" key="8">
    <source>
        <dbReference type="EMBL" id="MDE46269.1"/>
    </source>
</evidence>
<gene>
    <name evidence="8" type="primary">Tmem179</name>
    <name evidence="8" type="ORF">g.10080</name>
</gene>
<reference evidence="8" key="1">
    <citation type="submission" date="2018-10" db="EMBL/GenBank/DDBJ databases">
        <title>Transcriptome assembly of Aceria tosichella (Wheat curl mite) Type 2.</title>
        <authorList>
            <person name="Scully E.D."/>
            <person name="Geib S.M."/>
            <person name="Palmer N.A."/>
            <person name="Gupta A.K."/>
            <person name="Sarath G."/>
            <person name="Tatineni S."/>
        </authorList>
    </citation>
    <scope>NUCLEOTIDE SEQUENCE</scope>
    <source>
        <strain evidence="8">LincolnNE</strain>
    </source>
</reference>
<name>A0A6G1S7C4_9ACAR</name>
<organism evidence="8">
    <name type="scientific">Aceria tosichella</name>
    <name type="common">wheat curl mite</name>
    <dbReference type="NCBI Taxonomy" id="561515"/>
    <lineage>
        <taxon>Eukaryota</taxon>
        <taxon>Metazoa</taxon>
        <taxon>Ecdysozoa</taxon>
        <taxon>Arthropoda</taxon>
        <taxon>Chelicerata</taxon>
        <taxon>Arachnida</taxon>
        <taxon>Acari</taxon>
        <taxon>Acariformes</taxon>
        <taxon>Trombidiformes</taxon>
        <taxon>Prostigmata</taxon>
        <taxon>Eupodina</taxon>
        <taxon>Eriophyoidea</taxon>
        <taxon>Eriophyidae</taxon>
        <taxon>Eriophyinae</taxon>
        <taxon>Aceriini</taxon>
        <taxon>Aceria</taxon>
    </lineage>
</organism>
<comment type="subcellular location">
    <subcellularLocation>
        <location evidence="1">Membrane</location>
        <topology evidence="1">Multi-pass membrane protein</topology>
    </subcellularLocation>
</comment>
<proteinExistence type="inferred from homology"/>
<sequence>MLLLVLLCAAYSVCIILGVSFLVALINHLYSFSNHCLLFTTGKYENNGEFTPDWAAPSFCFFSIIVAFISVFVAAIELVKTSVMLYRGTRKTFTITFKMTFGALCMVILILISGIIVSAGFEVWCNAVEERFSKGCEAAAASMVIANNTENIQVADFFTDLETSQFSVWSSFVVWVLALTISGRMLFVAHERANIRISMARERRRYNHPPDHANQPSNLPFRDIT</sequence>
<keyword evidence="2 7" id="KW-0812">Transmembrane</keyword>
<protein>
    <submittedName>
        <fullName evidence="8">Transmembrane protein 179</fullName>
    </submittedName>
</protein>
<evidence type="ECO:0000256" key="2">
    <source>
        <dbReference type="ARBA" id="ARBA00022692"/>
    </source>
</evidence>
<dbReference type="AlphaFoldDB" id="A0A6G1S7C4"/>